<reference evidence="1 2" key="1">
    <citation type="journal article" date="2017" name="Nature">
        <title>The Apostasia genome and the evolution of orchids.</title>
        <authorList>
            <person name="Zhang G.Q."/>
            <person name="Liu K.W."/>
            <person name="Li Z."/>
            <person name="Lohaus R."/>
            <person name="Hsiao Y.Y."/>
            <person name="Niu S.C."/>
            <person name="Wang J.Y."/>
            <person name="Lin Y.C."/>
            <person name="Xu Q."/>
            <person name="Chen L.J."/>
            <person name="Yoshida K."/>
            <person name="Fujiwara S."/>
            <person name="Wang Z.W."/>
            <person name="Zhang Y.Q."/>
            <person name="Mitsuda N."/>
            <person name="Wang M."/>
            <person name="Liu G.H."/>
            <person name="Pecoraro L."/>
            <person name="Huang H.X."/>
            <person name="Xiao X.J."/>
            <person name="Lin M."/>
            <person name="Wu X.Y."/>
            <person name="Wu W.L."/>
            <person name="Chen Y.Y."/>
            <person name="Chang S.B."/>
            <person name="Sakamoto S."/>
            <person name="Ohme-Takagi M."/>
            <person name="Yagi M."/>
            <person name="Zeng S.J."/>
            <person name="Shen C.Y."/>
            <person name="Yeh C.M."/>
            <person name="Luo Y.B."/>
            <person name="Tsai W.C."/>
            <person name="Van de Peer Y."/>
            <person name="Liu Z.J."/>
        </authorList>
    </citation>
    <scope>NUCLEOTIDE SEQUENCE [LARGE SCALE GENOMIC DNA]</scope>
    <source>
        <strain evidence="2">cv. Shenzhen</strain>
        <tissue evidence="1">Stem</tissue>
    </source>
</reference>
<accession>A0A2I0BAN1</accession>
<dbReference type="EMBL" id="KZ451899">
    <property type="protein sequence ID" value="PKA64858.1"/>
    <property type="molecule type" value="Genomic_DNA"/>
</dbReference>
<dbReference type="AlphaFoldDB" id="A0A2I0BAN1"/>
<keyword evidence="2" id="KW-1185">Reference proteome</keyword>
<dbReference type="Proteomes" id="UP000236161">
    <property type="component" value="Unassembled WGS sequence"/>
</dbReference>
<organism evidence="1 2">
    <name type="scientific">Apostasia shenzhenica</name>
    <dbReference type="NCBI Taxonomy" id="1088818"/>
    <lineage>
        <taxon>Eukaryota</taxon>
        <taxon>Viridiplantae</taxon>
        <taxon>Streptophyta</taxon>
        <taxon>Embryophyta</taxon>
        <taxon>Tracheophyta</taxon>
        <taxon>Spermatophyta</taxon>
        <taxon>Magnoliopsida</taxon>
        <taxon>Liliopsida</taxon>
        <taxon>Asparagales</taxon>
        <taxon>Orchidaceae</taxon>
        <taxon>Apostasioideae</taxon>
        <taxon>Apostasia</taxon>
    </lineage>
</organism>
<name>A0A2I0BAN1_9ASPA</name>
<evidence type="ECO:0000313" key="2">
    <source>
        <dbReference type="Proteomes" id="UP000236161"/>
    </source>
</evidence>
<proteinExistence type="predicted"/>
<evidence type="ECO:0000313" key="1">
    <source>
        <dbReference type="EMBL" id="PKA64858.1"/>
    </source>
</evidence>
<gene>
    <name evidence="1" type="ORF">AXF42_Ash011460</name>
</gene>
<sequence length="66" mass="7468">MRTGKAKKDIRLQNLNTWSDEFRPLNQGPSSSRSPPPWVLLCRLSTLKKDPSSATEGEDSLIRLRS</sequence>
<protein>
    <submittedName>
        <fullName evidence="1">Uncharacterized protein</fullName>
    </submittedName>
</protein>